<dbReference type="SUPFAM" id="SSF103007">
    <property type="entry name" value="Hypothetical protein TT1725"/>
    <property type="match status" value="1"/>
</dbReference>
<dbReference type="AlphaFoldDB" id="A0A538S7W9"/>
<comment type="caution">
    <text evidence="1">The sequence shown here is derived from an EMBL/GenBank/DDBJ whole genome shotgun (WGS) entry which is preliminary data.</text>
</comment>
<dbReference type="Proteomes" id="UP000316292">
    <property type="component" value="Unassembled WGS sequence"/>
</dbReference>
<dbReference type="InterPro" id="IPR036746">
    <property type="entry name" value="TT1725-like_sf"/>
</dbReference>
<dbReference type="EMBL" id="VBOR01000110">
    <property type="protein sequence ID" value="TMQ47457.1"/>
    <property type="molecule type" value="Genomic_DNA"/>
</dbReference>
<dbReference type="Pfam" id="PF04456">
    <property type="entry name" value="DUF503"/>
    <property type="match status" value="1"/>
</dbReference>
<sequence>MVVGLLHLELHIPASHSLKEKRSVVNHVKERLRTKFNASVAEVGYQDTWQRATLGVAVVSGEAGGLDRVLRDILAVVEREDRLHVLDYQIRID</sequence>
<organism evidence="1 2">
    <name type="scientific">Eiseniibacteriota bacterium</name>
    <dbReference type="NCBI Taxonomy" id="2212470"/>
    <lineage>
        <taxon>Bacteria</taxon>
        <taxon>Candidatus Eiseniibacteriota</taxon>
    </lineage>
</organism>
<evidence type="ECO:0000313" key="1">
    <source>
        <dbReference type="EMBL" id="TMQ47457.1"/>
    </source>
</evidence>
<gene>
    <name evidence="1" type="ORF">E6K71_09835</name>
</gene>
<evidence type="ECO:0000313" key="2">
    <source>
        <dbReference type="Proteomes" id="UP000316292"/>
    </source>
</evidence>
<dbReference type="PANTHER" id="PTHR36441">
    <property type="entry name" value="HYPOTHETICAL CYTOSOLIC PROTEIN"/>
    <property type="match status" value="1"/>
</dbReference>
<protein>
    <submittedName>
        <fullName evidence="1">DUF503 domain-containing protein</fullName>
    </submittedName>
</protein>
<dbReference type="InterPro" id="IPR007546">
    <property type="entry name" value="DUF503"/>
</dbReference>
<accession>A0A538S7W9</accession>
<name>A0A538S7W9_UNCEI</name>
<dbReference type="PANTHER" id="PTHR36441:SF1">
    <property type="entry name" value="DUF503 DOMAIN-CONTAINING PROTEIN"/>
    <property type="match status" value="1"/>
</dbReference>
<proteinExistence type="predicted"/>
<reference evidence="1 2" key="1">
    <citation type="journal article" date="2019" name="Nat. Microbiol.">
        <title>Mediterranean grassland soil C-N compound turnover is dependent on rainfall and depth, and is mediated by genomically divergent microorganisms.</title>
        <authorList>
            <person name="Diamond S."/>
            <person name="Andeer P.F."/>
            <person name="Li Z."/>
            <person name="Crits-Christoph A."/>
            <person name="Burstein D."/>
            <person name="Anantharaman K."/>
            <person name="Lane K.R."/>
            <person name="Thomas B.C."/>
            <person name="Pan C."/>
            <person name="Northen T.R."/>
            <person name="Banfield J.F."/>
        </authorList>
    </citation>
    <scope>NUCLEOTIDE SEQUENCE [LARGE SCALE GENOMIC DNA]</scope>
    <source>
        <strain evidence="1">WS_1</strain>
    </source>
</reference>
<dbReference type="Gene3D" id="3.30.70.1120">
    <property type="entry name" value="TT1725-like"/>
    <property type="match status" value="1"/>
</dbReference>